<comment type="caution">
    <text evidence="1">The sequence shown here is derived from an EMBL/GenBank/DDBJ whole genome shotgun (WGS) entry which is preliminary data.</text>
</comment>
<accession>A0AAW5P6U7</accession>
<organism evidence="1 2">
    <name type="scientific">Salinibacter ruber</name>
    <dbReference type="NCBI Taxonomy" id="146919"/>
    <lineage>
        <taxon>Bacteria</taxon>
        <taxon>Pseudomonadati</taxon>
        <taxon>Rhodothermota</taxon>
        <taxon>Rhodothermia</taxon>
        <taxon>Rhodothermales</taxon>
        <taxon>Salinibacteraceae</taxon>
        <taxon>Salinibacter</taxon>
    </lineage>
</organism>
<evidence type="ECO:0000313" key="2">
    <source>
        <dbReference type="Proteomes" id="UP001155110"/>
    </source>
</evidence>
<dbReference type="RefSeq" id="WP_259258306.1">
    <property type="nucleotide sequence ID" value="NZ_JANTZM010000007.1"/>
</dbReference>
<evidence type="ECO:0000313" key="1">
    <source>
        <dbReference type="EMBL" id="MCS4157781.1"/>
    </source>
</evidence>
<name>A0AAW5P6U7_9BACT</name>
<gene>
    <name evidence="1" type="ORF">GGP99_001745</name>
</gene>
<sequence>MRTTSFDEPIYVAAENIANRLEGKAIDMVVNRLAFRYGLDEIGTDAFHDVAEHVLYGPNHWLDERLTDEMPDTETCRADHRFNELFFMARKEIVARVSESRRAVIEKAQDRLLRSANEVTIRVTRTGIEILNVRCNY</sequence>
<protein>
    <submittedName>
        <fullName evidence="1">Uncharacterized protein</fullName>
    </submittedName>
</protein>
<proteinExistence type="predicted"/>
<reference evidence="1" key="1">
    <citation type="submission" date="2022-08" db="EMBL/GenBank/DDBJ databases">
        <title>Genomic Encyclopedia of Type Strains, Phase V (KMG-V): Genome sequencing to study the core and pangenomes of soil and plant-associated prokaryotes.</title>
        <authorList>
            <person name="Whitman W."/>
        </authorList>
    </citation>
    <scope>NUCLEOTIDE SEQUENCE</scope>
    <source>
        <strain evidence="1">SP3002</strain>
    </source>
</reference>
<dbReference type="Proteomes" id="UP001155110">
    <property type="component" value="Unassembled WGS sequence"/>
</dbReference>
<dbReference type="AlphaFoldDB" id="A0AAW5P6U7"/>
<dbReference type="EMBL" id="JANTZM010000007">
    <property type="protein sequence ID" value="MCS4157781.1"/>
    <property type="molecule type" value="Genomic_DNA"/>
</dbReference>